<reference evidence="8 9" key="1">
    <citation type="journal article" date="2019" name="Int. J. Syst. Evol. Microbiol.">
        <title>The Global Catalogue of Microorganisms (GCM) 10K type strain sequencing project: providing services to taxonomists for standard genome sequencing and annotation.</title>
        <authorList>
            <consortium name="The Broad Institute Genomics Platform"/>
            <consortium name="The Broad Institute Genome Sequencing Center for Infectious Disease"/>
            <person name="Wu L."/>
            <person name="Ma J."/>
        </authorList>
    </citation>
    <scope>NUCLEOTIDE SEQUENCE [LARGE SCALE GENOMIC DNA]</scope>
    <source>
        <strain evidence="8 9">JCM 15672</strain>
    </source>
</reference>
<evidence type="ECO:0000256" key="6">
    <source>
        <dbReference type="SAM" id="MobiDB-lite"/>
    </source>
</evidence>
<keyword evidence="3 5" id="KW-0238">DNA-binding</keyword>
<dbReference type="SUPFAM" id="SSF48498">
    <property type="entry name" value="Tetracyclin repressor-like, C-terminal domain"/>
    <property type="match status" value="1"/>
</dbReference>
<dbReference type="EMBL" id="BAAAPW010000001">
    <property type="protein sequence ID" value="GAA2027424.1"/>
    <property type="molecule type" value="Genomic_DNA"/>
</dbReference>
<organism evidence="8 9">
    <name type="scientific">Agromyces tropicus</name>
    <dbReference type="NCBI Taxonomy" id="555371"/>
    <lineage>
        <taxon>Bacteria</taxon>
        <taxon>Bacillati</taxon>
        <taxon>Actinomycetota</taxon>
        <taxon>Actinomycetes</taxon>
        <taxon>Micrococcales</taxon>
        <taxon>Microbacteriaceae</taxon>
        <taxon>Agromyces</taxon>
    </lineage>
</organism>
<dbReference type="Pfam" id="PF00440">
    <property type="entry name" value="TetR_N"/>
    <property type="match status" value="1"/>
</dbReference>
<dbReference type="RefSeq" id="WP_344369712.1">
    <property type="nucleotide sequence ID" value="NZ_BAAAPW010000001.1"/>
</dbReference>
<gene>
    <name evidence="8" type="ORF">GCM10009819_08580</name>
</gene>
<evidence type="ECO:0000256" key="5">
    <source>
        <dbReference type="PROSITE-ProRule" id="PRU00335"/>
    </source>
</evidence>
<dbReference type="InterPro" id="IPR039538">
    <property type="entry name" value="BetI_C"/>
</dbReference>
<comment type="caution">
    <text evidence="8">The sequence shown here is derived from an EMBL/GenBank/DDBJ whole genome shotgun (WGS) entry which is preliminary data.</text>
</comment>
<sequence length="219" mass="23440">MSTRGPYAKGVAKRREILDAALQVIAEHGYSGATVKEIAEAVGLSQNGLMHYFGSKDDLFVEVLRRRDEVDAAEFGPSDAAGGASAGGAPTDGADGTDGTQERAPHDLDGLRRGLIGIVDHNADVPGLVHLFVRLTADGSEPEHSAHAFFGERYAQLRSLGRDWITGLQERGEIRADVDPEAAAGMLFALIDGLQNQWIYDPDVDMSAQVSAFVDLLRP</sequence>
<evidence type="ECO:0000256" key="4">
    <source>
        <dbReference type="ARBA" id="ARBA00023163"/>
    </source>
</evidence>
<dbReference type="SUPFAM" id="SSF46689">
    <property type="entry name" value="Homeodomain-like"/>
    <property type="match status" value="1"/>
</dbReference>
<evidence type="ECO:0000313" key="8">
    <source>
        <dbReference type="EMBL" id="GAA2027424.1"/>
    </source>
</evidence>
<evidence type="ECO:0000259" key="7">
    <source>
        <dbReference type="PROSITE" id="PS50977"/>
    </source>
</evidence>
<proteinExistence type="predicted"/>
<dbReference type="PRINTS" id="PR00455">
    <property type="entry name" value="HTHTETR"/>
</dbReference>
<dbReference type="InterPro" id="IPR009057">
    <property type="entry name" value="Homeodomain-like_sf"/>
</dbReference>
<dbReference type="InterPro" id="IPR050109">
    <property type="entry name" value="HTH-type_TetR-like_transc_reg"/>
</dbReference>
<feature type="compositionally biased region" description="Low complexity" evidence="6">
    <location>
        <begin position="76"/>
        <end position="99"/>
    </location>
</feature>
<feature type="DNA-binding region" description="H-T-H motif" evidence="5">
    <location>
        <begin position="34"/>
        <end position="53"/>
    </location>
</feature>
<dbReference type="Gene3D" id="1.10.357.10">
    <property type="entry name" value="Tetracycline Repressor, domain 2"/>
    <property type="match status" value="1"/>
</dbReference>
<dbReference type="Proteomes" id="UP001501196">
    <property type="component" value="Unassembled WGS sequence"/>
</dbReference>
<feature type="domain" description="HTH tetR-type" evidence="7">
    <location>
        <begin position="11"/>
        <end position="71"/>
    </location>
</feature>
<keyword evidence="1" id="KW-0678">Repressor</keyword>
<evidence type="ECO:0000256" key="1">
    <source>
        <dbReference type="ARBA" id="ARBA00022491"/>
    </source>
</evidence>
<name>A0ABN2U402_9MICO</name>
<dbReference type="PANTHER" id="PTHR30055:SF226">
    <property type="entry name" value="HTH-TYPE TRANSCRIPTIONAL REGULATOR PKSA"/>
    <property type="match status" value="1"/>
</dbReference>
<evidence type="ECO:0000313" key="9">
    <source>
        <dbReference type="Proteomes" id="UP001501196"/>
    </source>
</evidence>
<evidence type="ECO:0000256" key="3">
    <source>
        <dbReference type="ARBA" id="ARBA00023125"/>
    </source>
</evidence>
<dbReference type="InterPro" id="IPR001647">
    <property type="entry name" value="HTH_TetR"/>
</dbReference>
<keyword evidence="4" id="KW-0804">Transcription</keyword>
<evidence type="ECO:0000256" key="2">
    <source>
        <dbReference type="ARBA" id="ARBA00023015"/>
    </source>
</evidence>
<keyword evidence="9" id="KW-1185">Reference proteome</keyword>
<dbReference type="InterPro" id="IPR036271">
    <property type="entry name" value="Tet_transcr_reg_TetR-rel_C_sf"/>
</dbReference>
<dbReference type="Pfam" id="PF13977">
    <property type="entry name" value="TetR_C_6"/>
    <property type="match status" value="1"/>
</dbReference>
<protein>
    <submittedName>
        <fullName evidence="8">TetR/AcrR family transcriptional regulator</fullName>
    </submittedName>
</protein>
<dbReference type="PROSITE" id="PS50977">
    <property type="entry name" value="HTH_TETR_2"/>
    <property type="match status" value="1"/>
</dbReference>
<accession>A0ABN2U402</accession>
<keyword evidence="2" id="KW-0805">Transcription regulation</keyword>
<dbReference type="PANTHER" id="PTHR30055">
    <property type="entry name" value="HTH-TYPE TRANSCRIPTIONAL REGULATOR RUTR"/>
    <property type="match status" value="1"/>
</dbReference>
<feature type="region of interest" description="Disordered" evidence="6">
    <location>
        <begin position="74"/>
        <end position="106"/>
    </location>
</feature>